<evidence type="ECO:0000313" key="2">
    <source>
        <dbReference type="EMBL" id="MBW78008.1"/>
    </source>
</evidence>
<evidence type="ECO:0000256" key="1">
    <source>
        <dbReference type="SAM" id="MobiDB-lite"/>
    </source>
</evidence>
<proteinExistence type="predicted"/>
<organism evidence="2">
    <name type="scientific">Anopheles darlingi</name>
    <name type="common">Mosquito</name>
    <dbReference type="NCBI Taxonomy" id="43151"/>
    <lineage>
        <taxon>Eukaryota</taxon>
        <taxon>Metazoa</taxon>
        <taxon>Ecdysozoa</taxon>
        <taxon>Arthropoda</taxon>
        <taxon>Hexapoda</taxon>
        <taxon>Insecta</taxon>
        <taxon>Pterygota</taxon>
        <taxon>Neoptera</taxon>
        <taxon>Endopterygota</taxon>
        <taxon>Diptera</taxon>
        <taxon>Nematocera</taxon>
        <taxon>Culicoidea</taxon>
        <taxon>Culicidae</taxon>
        <taxon>Anophelinae</taxon>
        <taxon>Anopheles</taxon>
    </lineage>
</organism>
<dbReference type="AlphaFoldDB" id="A0A2M4DLK9"/>
<name>A0A2M4DLK9_ANODA</name>
<reference evidence="2" key="1">
    <citation type="submission" date="2018-01" db="EMBL/GenBank/DDBJ databases">
        <title>An insight into the sialome of Amazonian anophelines.</title>
        <authorList>
            <person name="Ribeiro J.M."/>
            <person name="Scarpassa V."/>
            <person name="Calvo E."/>
        </authorList>
    </citation>
    <scope>NUCLEOTIDE SEQUENCE</scope>
</reference>
<protein>
    <submittedName>
        <fullName evidence="2">Putative secreted protein</fullName>
    </submittedName>
</protein>
<dbReference type="EMBL" id="GGFL01013830">
    <property type="protein sequence ID" value="MBW78008.1"/>
    <property type="molecule type" value="Transcribed_RNA"/>
</dbReference>
<accession>A0A2M4DLK9</accession>
<feature type="region of interest" description="Disordered" evidence="1">
    <location>
        <begin position="72"/>
        <end position="96"/>
    </location>
</feature>
<sequence length="96" mass="11146">MPIYHHEVFFFVAIAICFPFTSVLLASNSSSSNSRRCSLYTFSAISWYRAGPGHCTHSLHCARESRKERWIERKIENERENEPQKGNGVREERPCP</sequence>